<reference evidence="2" key="1">
    <citation type="journal article" date="2022" name="Mol. Ecol. Resour.">
        <title>The genomes of chicory, endive, great burdock and yacon provide insights into Asteraceae palaeo-polyploidization history and plant inulin production.</title>
        <authorList>
            <person name="Fan W."/>
            <person name="Wang S."/>
            <person name="Wang H."/>
            <person name="Wang A."/>
            <person name="Jiang F."/>
            <person name="Liu H."/>
            <person name="Zhao H."/>
            <person name="Xu D."/>
            <person name="Zhang Y."/>
        </authorList>
    </citation>
    <scope>NUCLEOTIDE SEQUENCE [LARGE SCALE GENOMIC DNA]</scope>
    <source>
        <strain evidence="2">cv. Niubang</strain>
    </source>
</reference>
<sequence length="124" mass="14335">MSTSTYTRRYNSPFPIVPFHTHPTWQLIVGCEFWPPESMDTTNNNHREMEEEDETVVKYMVGGVVAIHSQVKKIKQELEKTMHPDAALEEHPDMRSVLREFSRQPKRSRSPLGITNRPISVGNS</sequence>
<comment type="caution">
    <text evidence="1">The sequence shown here is derived from an EMBL/GenBank/DDBJ whole genome shotgun (WGS) entry which is preliminary data.</text>
</comment>
<dbReference type="EMBL" id="CM042050">
    <property type="protein sequence ID" value="KAI3733782.1"/>
    <property type="molecule type" value="Genomic_DNA"/>
</dbReference>
<keyword evidence="2" id="KW-1185">Reference proteome</keyword>
<evidence type="ECO:0000313" key="2">
    <source>
        <dbReference type="Proteomes" id="UP001055879"/>
    </source>
</evidence>
<proteinExistence type="predicted"/>
<evidence type="ECO:0000313" key="1">
    <source>
        <dbReference type="EMBL" id="KAI3733782.1"/>
    </source>
</evidence>
<organism evidence="1 2">
    <name type="scientific">Arctium lappa</name>
    <name type="common">Greater burdock</name>
    <name type="synonym">Lappa major</name>
    <dbReference type="NCBI Taxonomy" id="4217"/>
    <lineage>
        <taxon>Eukaryota</taxon>
        <taxon>Viridiplantae</taxon>
        <taxon>Streptophyta</taxon>
        <taxon>Embryophyta</taxon>
        <taxon>Tracheophyta</taxon>
        <taxon>Spermatophyta</taxon>
        <taxon>Magnoliopsida</taxon>
        <taxon>eudicotyledons</taxon>
        <taxon>Gunneridae</taxon>
        <taxon>Pentapetalae</taxon>
        <taxon>asterids</taxon>
        <taxon>campanulids</taxon>
        <taxon>Asterales</taxon>
        <taxon>Asteraceae</taxon>
        <taxon>Carduoideae</taxon>
        <taxon>Cardueae</taxon>
        <taxon>Arctiinae</taxon>
        <taxon>Arctium</taxon>
    </lineage>
</organism>
<protein>
    <submittedName>
        <fullName evidence="1">Uncharacterized protein</fullName>
    </submittedName>
</protein>
<gene>
    <name evidence="1" type="ORF">L6452_13238</name>
</gene>
<accession>A0ACB9CI11</accession>
<name>A0ACB9CI11_ARCLA</name>
<dbReference type="Proteomes" id="UP001055879">
    <property type="component" value="Linkage Group LG04"/>
</dbReference>
<reference evidence="1 2" key="2">
    <citation type="journal article" date="2022" name="Mol. Ecol. Resour.">
        <title>The genomes of chicory, endive, great burdock and yacon provide insights into Asteraceae paleo-polyploidization history and plant inulin production.</title>
        <authorList>
            <person name="Fan W."/>
            <person name="Wang S."/>
            <person name="Wang H."/>
            <person name="Wang A."/>
            <person name="Jiang F."/>
            <person name="Liu H."/>
            <person name="Zhao H."/>
            <person name="Xu D."/>
            <person name="Zhang Y."/>
        </authorList>
    </citation>
    <scope>NUCLEOTIDE SEQUENCE [LARGE SCALE GENOMIC DNA]</scope>
    <source>
        <strain evidence="2">cv. Niubang</strain>
    </source>
</reference>